<evidence type="ECO:0000259" key="1">
    <source>
        <dbReference type="Pfam" id="PF06527"/>
    </source>
</evidence>
<dbReference type="RefSeq" id="WP_213101204.1">
    <property type="nucleotide sequence ID" value="NZ_JAGYPM010000001.1"/>
</dbReference>
<reference evidence="2 3" key="1">
    <citation type="submission" date="2021-05" db="EMBL/GenBank/DDBJ databases">
        <title>Novel Bacillus species.</title>
        <authorList>
            <person name="Liu G."/>
        </authorList>
    </citation>
    <scope>NUCLEOTIDE SEQUENCE [LARGE SCALE GENOMIC DNA]</scope>
    <source>
        <strain evidence="2 3">FJAT-49705</strain>
    </source>
</reference>
<keyword evidence="3" id="KW-1185">Reference proteome</keyword>
<dbReference type="Proteomes" id="UP000681027">
    <property type="component" value="Unassembled WGS sequence"/>
</dbReference>
<name>A0ABS5NPR1_9BACI</name>
<evidence type="ECO:0000313" key="2">
    <source>
        <dbReference type="EMBL" id="MBS4189806.1"/>
    </source>
</evidence>
<feature type="domain" description="TniQ" evidence="1">
    <location>
        <begin position="23"/>
        <end position="117"/>
    </location>
</feature>
<sequence length="162" mass="18959">MCSVTDLPCHLDILSKRIPGNAISKEKLVQKHTLLLYYSHFIPQERLENILFEMYFNKGSSVHMKLGLTANSVKSHRYLKYCISCARNDRYQYGLAYWHRVHQLPGVTVCYKHKNQLWESNVLYAQRRNKHEFIPLDTILEDVSFMGGFVENHLSLLIAENS</sequence>
<evidence type="ECO:0000313" key="3">
    <source>
        <dbReference type="Proteomes" id="UP000681027"/>
    </source>
</evidence>
<gene>
    <name evidence="2" type="ORF">KHA94_06235</name>
</gene>
<protein>
    <submittedName>
        <fullName evidence="2">TniQ family protein</fullName>
    </submittedName>
</protein>
<dbReference type="InterPro" id="IPR009492">
    <property type="entry name" value="TniQ"/>
</dbReference>
<dbReference type="Pfam" id="PF06527">
    <property type="entry name" value="TniQ"/>
    <property type="match status" value="1"/>
</dbReference>
<dbReference type="EMBL" id="JAGYPM010000001">
    <property type="protein sequence ID" value="MBS4189806.1"/>
    <property type="molecule type" value="Genomic_DNA"/>
</dbReference>
<proteinExistence type="predicted"/>
<accession>A0ABS5NPR1</accession>
<comment type="caution">
    <text evidence="2">The sequence shown here is derived from an EMBL/GenBank/DDBJ whole genome shotgun (WGS) entry which is preliminary data.</text>
</comment>
<organism evidence="2 3">
    <name type="scientific">Cytobacillus citreus</name>
    <dbReference type="NCBI Taxonomy" id="2833586"/>
    <lineage>
        <taxon>Bacteria</taxon>
        <taxon>Bacillati</taxon>
        <taxon>Bacillota</taxon>
        <taxon>Bacilli</taxon>
        <taxon>Bacillales</taxon>
        <taxon>Bacillaceae</taxon>
        <taxon>Cytobacillus</taxon>
    </lineage>
</organism>